<feature type="compositionally biased region" description="Low complexity" evidence="10">
    <location>
        <begin position="285"/>
        <end position="321"/>
    </location>
</feature>
<keyword evidence="4 9" id="KW-0547">Nucleotide-binding</keyword>
<dbReference type="Gene3D" id="1.10.510.10">
    <property type="entry name" value="Transferase(Phosphotransferase) domain 1"/>
    <property type="match status" value="1"/>
</dbReference>
<dbReference type="GO" id="GO:0005634">
    <property type="term" value="C:nucleus"/>
    <property type="evidence" value="ECO:0007669"/>
    <property type="project" value="TreeGrafter"/>
</dbReference>
<feature type="compositionally biased region" description="Low complexity" evidence="10">
    <location>
        <begin position="579"/>
        <end position="605"/>
    </location>
</feature>
<gene>
    <name evidence="12" type="ORF">AGERDE_LOCUS7592</name>
</gene>
<feature type="compositionally biased region" description="Acidic residues" evidence="10">
    <location>
        <begin position="59"/>
        <end position="68"/>
    </location>
</feature>
<feature type="region of interest" description="Disordered" evidence="10">
    <location>
        <begin position="1"/>
        <end position="78"/>
    </location>
</feature>
<feature type="binding site" evidence="9">
    <location>
        <position position="133"/>
    </location>
    <ligand>
        <name>ATP</name>
        <dbReference type="ChEBI" id="CHEBI:30616"/>
    </ligand>
</feature>
<keyword evidence="6 9" id="KW-0067">ATP-binding</keyword>
<dbReference type="PROSITE" id="PS00107">
    <property type="entry name" value="PROTEIN_KINASE_ATP"/>
    <property type="match status" value="1"/>
</dbReference>
<proteinExistence type="predicted"/>
<dbReference type="InterPro" id="IPR000719">
    <property type="entry name" value="Prot_kinase_dom"/>
</dbReference>
<evidence type="ECO:0000256" key="8">
    <source>
        <dbReference type="ARBA" id="ARBA00048679"/>
    </source>
</evidence>
<dbReference type="AlphaFoldDB" id="A0A9N9BLP0"/>
<dbReference type="FunFam" id="3.30.200.20:FF:000163">
    <property type="entry name" value="SRSF protein kinase 2 isoform X1"/>
    <property type="match status" value="1"/>
</dbReference>
<comment type="catalytic activity">
    <reaction evidence="8">
        <text>L-seryl-[protein] + ATP = O-phospho-L-seryl-[protein] + ADP + H(+)</text>
        <dbReference type="Rhea" id="RHEA:17989"/>
        <dbReference type="Rhea" id="RHEA-COMP:9863"/>
        <dbReference type="Rhea" id="RHEA-COMP:11604"/>
        <dbReference type="ChEBI" id="CHEBI:15378"/>
        <dbReference type="ChEBI" id="CHEBI:29999"/>
        <dbReference type="ChEBI" id="CHEBI:30616"/>
        <dbReference type="ChEBI" id="CHEBI:83421"/>
        <dbReference type="ChEBI" id="CHEBI:456216"/>
        <dbReference type="EC" id="2.7.11.1"/>
    </reaction>
</comment>
<dbReference type="Proteomes" id="UP000789831">
    <property type="component" value="Unassembled WGS sequence"/>
</dbReference>
<feature type="domain" description="Protein kinase" evidence="11">
    <location>
        <begin position="104"/>
        <end position="566"/>
    </location>
</feature>
<dbReference type="FunFam" id="1.10.510.10:FF:000541">
    <property type="entry name" value="CMGC/SRPK protein kinase"/>
    <property type="match status" value="1"/>
</dbReference>
<dbReference type="PROSITE" id="PS00108">
    <property type="entry name" value="PROTEIN_KINASE_ST"/>
    <property type="match status" value="1"/>
</dbReference>
<dbReference type="InterPro" id="IPR008271">
    <property type="entry name" value="Ser/Thr_kinase_AS"/>
</dbReference>
<accession>A0A9N9BLP0</accession>
<dbReference type="Gene3D" id="3.30.200.20">
    <property type="entry name" value="Phosphorylase Kinase, domain 1"/>
    <property type="match status" value="1"/>
</dbReference>
<evidence type="ECO:0000256" key="7">
    <source>
        <dbReference type="ARBA" id="ARBA00047899"/>
    </source>
</evidence>
<name>A0A9N9BLP0_9GLOM</name>
<feature type="region of interest" description="Disordered" evidence="10">
    <location>
        <begin position="281"/>
        <end position="359"/>
    </location>
</feature>
<dbReference type="InterPro" id="IPR017441">
    <property type="entry name" value="Protein_kinase_ATP_BS"/>
</dbReference>
<dbReference type="FunFam" id="1.10.510.10:FF:000409">
    <property type="entry name" value="CMGC/SRPK protein kinase"/>
    <property type="match status" value="1"/>
</dbReference>
<feature type="compositionally biased region" description="Polar residues" evidence="10">
    <location>
        <begin position="47"/>
        <end position="56"/>
    </location>
</feature>
<sequence length="626" mass="70215">MSDKRRQVAIVKAKQQVAQKKRRRRTEDSVNYPSSSYSSHSRQLTSDNFESPSDRSSPNEEEEGEGEQDPTQKHLTEDEEDVVDYCKGGYHPIKIGDQFQNGRYIVVRKLGWGHFSTVWLAKDITIDRHVALKVVKSAQHYTETALDEIKLLKKIVNTNPEAPGRRHVVELLEDFRIEGPNGQHVCMVFEVLGENLLSLIKRYNHRGIPAPLVKQITKQVLMGLDYMHRECGVIHTDLKPENVLVCIEDVEEVIRHELSTANPPKTTTHKKSSSDVITRITNSQPLSSPTSASPRSSKSSSISLSHPSLPPTSTSTKGMSKSQKKKLKKKRKAEKEQNLLNGATKNAAVDNSHSHGNNVVHNLERNLNDISLVDKSKIINPNPSSLHSRRVSSASRHTAETPRITVKIADLGNACWVDHHFTNDIQTRQYRSPEVILGSRWGTSADIWSMACMVFELFTGDYLFDPQAGSRYNKDDDHIAQIVELLGLFPKHLALGGKYSNEIFNRKGELRHIHKLRYWKLPEVLCEKYLLPRNEAELFASFLIPMLDLNPEKRASAKQSLTQPWLEEGCYESSGKTMTATTSPSSSASHVVVPSSSRASAPNPTNGTRNKSSTVKSNKSLSTKSK</sequence>
<evidence type="ECO:0000256" key="6">
    <source>
        <dbReference type="ARBA" id="ARBA00022840"/>
    </source>
</evidence>
<keyword evidence="3" id="KW-0808">Transferase</keyword>
<evidence type="ECO:0000256" key="1">
    <source>
        <dbReference type="ARBA" id="ARBA00012513"/>
    </source>
</evidence>
<evidence type="ECO:0000256" key="2">
    <source>
        <dbReference type="ARBA" id="ARBA00022527"/>
    </source>
</evidence>
<evidence type="ECO:0000313" key="13">
    <source>
        <dbReference type="Proteomes" id="UP000789831"/>
    </source>
</evidence>
<dbReference type="PROSITE" id="PS50011">
    <property type="entry name" value="PROTEIN_KINASE_DOM"/>
    <property type="match status" value="1"/>
</dbReference>
<dbReference type="EC" id="2.7.11.1" evidence="1"/>
<evidence type="ECO:0000259" key="11">
    <source>
        <dbReference type="PROSITE" id="PS50011"/>
    </source>
</evidence>
<dbReference type="PANTHER" id="PTHR47634">
    <property type="entry name" value="PROTEIN KINASE DOMAIN-CONTAINING PROTEIN-RELATED"/>
    <property type="match status" value="1"/>
</dbReference>
<dbReference type="InterPro" id="IPR051334">
    <property type="entry name" value="SRPK"/>
</dbReference>
<feature type="compositionally biased region" description="Low complexity" evidence="10">
    <location>
        <begin position="29"/>
        <end position="46"/>
    </location>
</feature>
<evidence type="ECO:0000256" key="10">
    <source>
        <dbReference type="SAM" id="MobiDB-lite"/>
    </source>
</evidence>
<feature type="compositionally biased region" description="Low complexity" evidence="10">
    <location>
        <begin position="8"/>
        <end position="18"/>
    </location>
</feature>
<keyword evidence="5" id="KW-0418">Kinase</keyword>
<evidence type="ECO:0000256" key="9">
    <source>
        <dbReference type="PROSITE-ProRule" id="PRU10141"/>
    </source>
</evidence>
<dbReference type="CDD" id="cd14136">
    <property type="entry name" value="STKc_SRPK"/>
    <property type="match status" value="1"/>
</dbReference>
<dbReference type="InterPro" id="IPR011009">
    <property type="entry name" value="Kinase-like_dom_sf"/>
</dbReference>
<dbReference type="PANTHER" id="PTHR47634:SF9">
    <property type="entry name" value="PROTEIN KINASE DOMAIN-CONTAINING PROTEIN-RELATED"/>
    <property type="match status" value="1"/>
</dbReference>
<evidence type="ECO:0000256" key="3">
    <source>
        <dbReference type="ARBA" id="ARBA00022679"/>
    </source>
</evidence>
<feature type="compositionally biased region" description="Basic residues" evidence="10">
    <location>
        <begin position="322"/>
        <end position="332"/>
    </location>
</feature>
<evidence type="ECO:0000313" key="12">
    <source>
        <dbReference type="EMBL" id="CAG8570033.1"/>
    </source>
</evidence>
<reference evidence="12" key="1">
    <citation type="submission" date="2021-06" db="EMBL/GenBank/DDBJ databases">
        <authorList>
            <person name="Kallberg Y."/>
            <person name="Tangrot J."/>
            <person name="Rosling A."/>
        </authorList>
    </citation>
    <scope>NUCLEOTIDE SEQUENCE</scope>
    <source>
        <strain evidence="12">MT106</strain>
    </source>
</reference>
<protein>
    <recommendedName>
        <fullName evidence="1">non-specific serine/threonine protein kinase</fullName>
        <ecNumber evidence="1">2.7.11.1</ecNumber>
    </recommendedName>
</protein>
<dbReference type="SUPFAM" id="SSF56112">
    <property type="entry name" value="Protein kinase-like (PK-like)"/>
    <property type="match status" value="1"/>
</dbReference>
<feature type="compositionally biased region" description="Polar residues" evidence="10">
    <location>
        <begin position="606"/>
        <end position="626"/>
    </location>
</feature>
<comment type="catalytic activity">
    <reaction evidence="7">
        <text>L-threonyl-[protein] + ATP = O-phospho-L-threonyl-[protein] + ADP + H(+)</text>
        <dbReference type="Rhea" id="RHEA:46608"/>
        <dbReference type="Rhea" id="RHEA-COMP:11060"/>
        <dbReference type="Rhea" id="RHEA-COMP:11605"/>
        <dbReference type="ChEBI" id="CHEBI:15378"/>
        <dbReference type="ChEBI" id="CHEBI:30013"/>
        <dbReference type="ChEBI" id="CHEBI:30616"/>
        <dbReference type="ChEBI" id="CHEBI:61977"/>
        <dbReference type="ChEBI" id="CHEBI:456216"/>
        <dbReference type="EC" id="2.7.11.1"/>
    </reaction>
</comment>
<dbReference type="GO" id="GO:0005737">
    <property type="term" value="C:cytoplasm"/>
    <property type="evidence" value="ECO:0007669"/>
    <property type="project" value="TreeGrafter"/>
</dbReference>
<keyword evidence="13" id="KW-1185">Reference proteome</keyword>
<evidence type="ECO:0000256" key="5">
    <source>
        <dbReference type="ARBA" id="ARBA00022777"/>
    </source>
</evidence>
<dbReference type="OrthoDB" id="2649at2759"/>
<dbReference type="GO" id="GO:0000245">
    <property type="term" value="P:spliceosomal complex assembly"/>
    <property type="evidence" value="ECO:0007669"/>
    <property type="project" value="TreeGrafter"/>
</dbReference>
<keyword evidence="2" id="KW-0723">Serine/threonine-protein kinase</keyword>
<dbReference type="SMART" id="SM00220">
    <property type="entry name" value="S_TKc"/>
    <property type="match status" value="1"/>
</dbReference>
<organism evidence="12 13">
    <name type="scientific">Ambispora gerdemannii</name>
    <dbReference type="NCBI Taxonomy" id="144530"/>
    <lineage>
        <taxon>Eukaryota</taxon>
        <taxon>Fungi</taxon>
        <taxon>Fungi incertae sedis</taxon>
        <taxon>Mucoromycota</taxon>
        <taxon>Glomeromycotina</taxon>
        <taxon>Glomeromycetes</taxon>
        <taxon>Archaeosporales</taxon>
        <taxon>Ambisporaceae</taxon>
        <taxon>Ambispora</taxon>
    </lineage>
</organism>
<dbReference type="EMBL" id="CAJVPL010001413">
    <property type="protein sequence ID" value="CAG8570033.1"/>
    <property type="molecule type" value="Genomic_DNA"/>
</dbReference>
<feature type="region of interest" description="Disordered" evidence="10">
    <location>
        <begin position="572"/>
        <end position="626"/>
    </location>
</feature>
<dbReference type="GO" id="GO:0005524">
    <property type="term" value="F:ATP binding"/>
    <property type="evidence" value="ECO:0007669"/>
    <property type="project" value="UniProtKB-UniRule"/>
</dbReference>
<dbReference type="GO" id="GO:0050684">
    <property type="term" value="P:regulation of mRNA processing"/>
    <property type="evidence" value="ECO:0007669"/>
    <property type="project" value="TreeGrafter"/>
</dbReference>
<comment type="caution">
    <text evidence="12">The sequence shown here is derived from an EMBL/GenBank/DDBJ whole genome shotgun (WGS) entry which is preliminary data.</text>
</comment>
<evidence type="ECO:0000256" key="4">
    <source>
        <dbReference type="ARBA" id="ARBA00022741"/>
    </source>
</evidence>
<dbReference type="GO" id="GO:0004674">
    <property type="term" value="F:protein serine/threonine kinase activity"/>
    <property type="evidence" value="ECO:0007669"/>
    <property type="project" value="UniProtKB-KW"/>
</dbReference>
<dbReference type="Pfam" id="PF00069">
    <property type="entry name" value="Pkinase"/>
    <property type="match status" value="2"/>
</dbReference>